<proteinExistence type="predicted"/>
<organism evidence="1 2">
    <name type="scientific">Antrihabitans cavernicola</name>
    <dbReference type="NCBI Taxonomy" id="2495913"/>
    <lineage>
        <taxon>Bacteria</taxon>
        <taxon>Bacillati</taxon>
        <taxon>Actinomycetota</taxon>
        <taxon>Actinomycetes</taxon>
        <taxon>Mycobacteriales</taxon>
        <taxon>Nocardiaceae</taxon>
        <taxon>Antrihabitans</taxon>
    </lineage>
</organism>
<reference evidence="1 2" key="1">
    <citation type="submission" date="2019-07" db="EMBL/GenBank/DDBJ databases">
        <title>Rhodococcus cavernicolus sp. nov., isolated from a cave.</title>
        <authorList>
            <person name="Lee S.D."/>
        </authorList>
    </citation>
    <scope>NUCLEOTIDE SEQUENCE [LARGE SCALE GENOMIC DNA]</scope>
    <source>
        <strain evidence="1 2">C1-24</strain>
    </source>
</reference>
<protein>
    <submittedName>
        <fullName evidence="1">Uncharacterized protein</fullName>
    </submittedName>
</protein>
<evidence type="ECO:0000313" key="2">
    <source>
        <dbReference type="Proteomes" id="UP000322244"/>
    </source>
</evidence>
<comment type="caution">
    <text evidence="1">The sequence shown here is derived from an EMBL/GenBank/DDBJ whole genome shotgun (WGS) entry which is preliminary data.</text>
</comment>
<evidence type="ECO:0000313" key="1">
    <source>
        <dbReference type="EMBL" id="KAA0023109.1"/>
    </source>
</evidence>
<name>A0A5A7SCK8_9NOCA</name>
<keyword evidence="2" id="KW-1185">Reference proteome</keyword>
<sequence>MGITVIVDCNECAVRDIACRDCVVTVLLGEPTMRERTEVRPDPRRRVTRIDQEEQDAIDALADIGLVPRLRLVRTRVPQVADQITAATDSCEPRRIS</sequence>
<gene>
    <name evidence="1" type="ORF">FOY51_11560</name>
</gene>
<dbReference type="OrthoDB" id="4774211at2"/>
<accession>A0A5A7SCK8</accession>
<dbReference type="Proteomes" id="UP000322244">
    <property type="component" value="Unassembled WGS sequence"/>
</dbReference>
<dbReference type="AlphaFoldDB" id="A0A5A7SCK8"/>
<dbReference type="EMBL" id="VLNY01000004">
    <property type="protein sequence ID" value="KAA0023109.1"/>
    <property type="molecule type" value="Genomic_DNA"/>
</dbReference>